<reference evidence="1 2" key="1">
    <citation type="submission" date="2014-07" db="EMBL/GenBank/DDBJ databases">
        <authorList>
            <person name="Urmite Genomes Urmite Genomes"/>
        </authorList>
    </citation>
    <scope>NUCLEOTIDE SEQUENCE [LARGE SCALE GENOMIC DNA]</scope>
    <source>
        <strain evidence="1 2">13MG44_air</strain>
    </source>
</reference>
<sequence>MIFANGDKVITYQEDASVIKNIKAQYDKDGLNINNPYIGDTVFTKNTVSFYYDPVEVMENENTIEPAAYIISVVEPVLGSVSGGK</sequence>
<dbReference type="AlphaFoldDB" id="A0A078LYF9"/>
<dbReference type="OrthoDB" id="2390021at2"/>
<gene>
    <name evidence="1" type="ORF">BN1048_00159</name>
</gene>
<keyword evidence="2" id="KW-1185">Reference proteome</keyword>
<dbReference type="HOGENOM" id="CLU_2508275_0_0_9"/>
<dbReference type="STRING" id="1461582.BN1048_00159"/>
<proteinExistence type="predicted"/>
<name>A0A078LYF9_9STAP</name>
<dbReference type="Proteomes" id="UP000044136">
    <property type="component" value="Unassembled WGS sequence"/>
</dbReference>
<dbReference type="RefSeq" id="WP_052108703.1">
    <property type="nucleotide sequence ID" value="NZ_CCSE01000001.1"/>
</dbReference>
<dbReference type="EMBL" id="CCSE01000001">
    <property type="protein sequence ID" value="CDZ99040.1"/>
    <property type="molecule type" value="Genomic_DNA"/>
</dbReference>
<evidence type="ECO:0000313" key="2">
    <source>
        <dbReference type="Proteomes" id="UP000044136"/>
    </source>
</evidence>
<dbReference type="eggNOG" id="ENOG502ZPF9">
    <property type="taxonomic scope" value="Bacteria"/>
</dbReference>
<organism evidence="1 2">
    <name type="scientific">Jeotgalicoccus saudimassiliensis</name>
    <dbReference type="NCBI Taxonomy" id="1461582"/>
    <lineage>
        <taxon>Bacteria</taxon>
        <taxon>Bacillati</taxon>
        <taxon>Bacillota</taxon>
        <taxon>Bacilli</taxon>
        <taxon>Bacillales</taxon>
        <taxon>Staphylococcaceae</taxon>
        <taxon>Jeotgalicoccus</taxon>
    </lineage>
</organism>
<protein>
    <submittedName>
        <fullName evidence="1">Uncharacterized protein</fullName>
    </submittedName>
</protein>
<accession>A0A078LYF9</accession>
<evidence type="ECO:0000313" key="1">
    <source>
        <dbReference type="EMBL" id="CDZ99040.1"/>
    </source>
</evidence>